<name>A0A8C6Y485_NAJNA</name>
<protein>
    <submittedName>
        <fullName evidence="2">Uncharacterized protein</fullName>
    </submittedName>
</protein>
<evidence type="ECO:0000313" key="2">
    <source>
        <dbReference type="Ensembl" id="ENSNNAP00000023878.1"/>
    </source>
</evidence>
<reference evidence="2" key="2">
    <citation type="submission" date="2025-09" db="UniProtKB">
        <authorList>
            <consortium name="Ensembl"/>
        </authorList>
    </citation>
    <scope>IDENTIFICATION</scope>
</reference>
<sequence length="163" mass="16874">MLEGAAPASVGSIIAAAPPPASQPASSPATGIPRRPAFSWHRSRGSLASRSQQIHTPPHSVDGRGWGWGGCPPPLLLGRGRHSHPPRQRSPTSLLVREGGARYRLGCSSAAGDSTLPPVRPFPFAACLARESLSAGQPFSTLNSGGAGLLLLYFQPGPRGGLY</sequence>
<reference evidence="2" key="1">
    <citation type="submission" date="2025-08" db="UniProtKB">
        <authorList>
            <consortium name="Ensembl"/>
        </authorList>
    </citation>
    <scope>IDENTIFICATION</scope>
</reference>
<dbReference type="AlphaFoldDB" id="A0A8C6Y485"/>
<evidence type="ECO:0000313" key="3">
    <source>
        <dbReference type="Proteomes" id="UP000694559"/>
    </source>
</evidence>
<dbReference type="Ensembl" id="ENSNNAT00000025034.1">
    <property type="protein sequence ID" value="ENSNNAP00000023878.1"/>
    <property type="gene ID" value="ENSNNAG00000015718.1"/>
</dbReference>
<feature type="compositionally biased region" description="Polar residues" evidence="1">
    <location>
        <begin position="46"/>
        <end position="55"/>
    </location>
</feature>
<feature type="region of interest" description="Disordered" evidence="1">
    <location>
        <begin position="17"/>
        <end position="67"/>
    </location>
</feature>
<evidence type="ECO:0000256" key="1">
    <source>
        <dbReference type="SAM" id="MobiDB-lite"/>
    </source>
</evidence>
<dbReference type="Proteomes" id="UP000694559">
    <property type="component" value="Unplaced"/>
</dbReference>
<accession>A0A8C6Y485</accession>
<keyword evidence="3" id="KW-1185">Reference proteome</keyword>
<organism evidence="2 3">
    <name type="scientific">Naja naja</name>
    <name type="common">Indian cobra</name>
    <dbReference type="NCBI Taxonomy" id="35670"/>
    <lineage>
        <taxon>Eukaryota</taxon>
        <taxon>Metazoa</taxon>
        <taxon>Chordata</taxon>
        <taxon>Craniata</taxon>
        <taxon>Vertebrata</taxon>
        <taxon>Euteleostomi</taxon>
        <taxon>Lepidosauria</taxon>
        <taxon>Squamata</taxon>
        <taxon>Bifurcata</taxon>
        <taxon>Unidentata</taxon>
        <taxon>Episquamata</taxon>
        <taxon>Toxicofera</taxon>
        <taxon>Serpentes</taxon>
        <taxon>Colubroidea</taxon>
        <taxon>Elapidae</taxon>
        <taxon>Elapinae</taxon>
        <taxon>Naja</taxon>
    </lineage>
</organism>
<proteinExistence type="predicted"/>